<evidence type="ECO:0000256" key="3">
    <source>
        <dbReference type="ARBA" id="ARBA00022670"/>
    </source>
</evidence>
<dbReference type="PANTHER" id="PTHR48480">
    <property type="match status" value="1"/>
</dbReference>
<keyword evidence="7" id="KW-0482">Metalloprotease</keyword>
<dbReference type="EC" id="3.4.13.9" evidence="10"/>
<evidence type="ECO:0000256" key="7">
    <source>
        <dbReference type="ARBA" id="ARBA00023049"/>
    </source>
</evidence>
<dbReference type="GO" id="GO:0030145">
    <property type="term" value="F:manganese ion binding"/>
    <property type="evidence" value="ECO:0007669"/>
    <property type="project" value="InterPro"/>
</dbReference>
<evidence type="ECO:0000256" key="13">
    <source>
        <dbReference type="ARBA" id="ARBA00044284"/>
    </source>
</evidence>
<protein>
    <recommendedName>
        <fullName evidence="11">Xaa-Pro dipeptidase</fullName>
        <ecNumber evidence="10">3.4.13.9</ecNumber>
    </recommendedName>
    <alternativeName>
        <fullName evidence="14">Imidodipeptidase</fullName>
    </alternativeName>
    <alternativeName>
        <fullName evidence="12">Peptidase D</fullName>
    </alternativeName>
    <alternativeName>
        <fullName evidence="13">Proline dipeptidase</fullName>
    </alternativeName>
</protein>
<comment type="catalytic activity">
    <reaction evidence="15">
        <text>Xaa-L-Pro dipeptide + H2O = an L-alpha-amino acid + L-proline</text>
        <dbReference type="Rhea" id="RHEA:76407"/>
        <dbReference type="ChEBI" id="CHEBI:15377"/>
        <dbReference type="ChEBI" id="CHEBI:59869"/>
        <dbReference type="ChEBI" id="CHEBI:60039"/>
        <dbReference type="ChEBI" id="CHEBI:195196"/>
        <dbReference type="EC" id="3.4.13.9"/>
    </reaction>
</comment>
<accession>A0A4D9D6F9</accession>
<dbReference type="AlphaFoldDB" id="A0A4D9D6F9"/>
<dbReference type="PANTHER" id="PTHR48480:SF2">
    <property type="entry name" value="PEPTIDASE D"/>
    <property type="match status" value="1"/>
</dbReference>
<dbReference type="FunFam" id="3.90.230.10:FF:000002">
    <property type="entry name" value="Xaa-Pro aminopeptidase 3"/>
    <property type="match status" value="1"/>
</dbReference>
<dbReference type="EMBL" id="SDOX01000010">
    <property type="protein sequence ID" value="TFJ85967.1"/>
    <property type="molecule type" value="Genomic_DNA"/>
</dbReference>
<evidence type="ECO:0000256" key="11">
    <source>
        <dbReference type="ARBA" id="ARBA00044141"/>
    </source>
</evidence>
<gene>
    <name evidence="18" type="ORF">NSK_002787</name>
</gene>
<dbReference type="InterPro" id="IPR029149">
    <property type="entry name" value="Creatin/AminoP/Spt16_N"/>
</dbReference>
<evidence type="ECO:0000256" key="16">
    <source>
        <dbReference type="SAM" id="MobiDB-lite"/>
    </source>
</evidence>
<comment type="similarity">
    <text evidence="9">Belongs to the peptidase M24B family. Eukaryotic-type prolidase subfamily.</text>
</comment>
<reference evidence="18 19" key="1">
    <citation type="submission" date="2019-01" db="EMBL/GenBank/DDBJ databases">
        <title>Nuclear Genome Assembly of the Microalgal Biofuel strain Nannochloropsis salina CCMP1776.</title>
        <authorList>
            <person name="Hovde B."/>
        </authorList>
    </citation>
    <scope>NUCLEOTIDE SEQUENCE [LARGE SCALE GENOMIC DNA]</scope>
    <source>
        <strain evidence="18 19">CCMP1776</strain>
    </source>
</reference>
<sequence>MSSSSENSLPAQHSNGHVGRVALERMPHGAPVHRRLDHPTLTATMPPIEVPMSMYAENRQKLCARLLEKLSNAREKKLLVLMEGGKEEYRYDSDAEKIFRQESWFAYLFGVKEPGFYGSIDVNTGYTTLYMPRLPVEYAVWMGRIQPPSHFQAMYEVDRVLFVDELAATLLGPERPDTLLLNRGLNTDSGSTAKPASVEGVTTPPKEGNGAQAGKALPCDYDSLYDELVECRVHKSPAELRVLQYVNDISSDAHLAVMQQVKPGMTEYQLESLFLHHGYYYGGCRHVAYTSICGCGPNAATLHYGHAGAPNDRLIRDGDMLLLDMGAEFRCYASDITCSFPASGTFSPDQKMIFQVVQAMQFAVMDALRPGVAWPDMHDLAYRVGCEMLLKGGLLKGSVEALMEANIMPFFMPHGLGHFMGLDVHDCGGYPPALGLKKSEKRGYKNLRTGRVMEEGMVITVEPGVYFIDSLLDELVADVRLRELVDLEVLETRFRGFGGVRLEDDVVIVEGGIRNLTRAARTVEEVEAVMAGKIKSKEELPKRW</sequence>
<name>A0A4D9D6F9_9STRA</name>
<evidence type="ECO:0000256" key="10">
    <source>
        <dbReference type="ARBA" id="ARBA00044051"/>
    </source>
</evidence>
<dbReference type="CDD" id="cd01087">
    <property type="entry name" value="Prolidase"/>
    <property type="match status" value="1"/>
</dbReference>
<dbReference type="Pfam" id="PF00557">
    <property type="entry name" value="Peptidase_M24"/>
    <property type="match status" value="1"/>
</dbReference>
<dbReference type="InterPro" id="IPR036005">
    <property type="entry name" value="Creatinase/aminopeptidase-like"/>
</dbReference>
<dbReference type="SUPFAM" id="SSF55920">
    <property type="entry name" value="Creatinase/aminopeptidase"/>
    <property type="match status" value="1"/>
</dbReference>
<evidence type="ECO:0000256" key="9">
    <source>
        <dbReference type="ARBA" id="ARBA00043990"/>
    </source>
</evidence>
<comment type="subunit">
    <text evidence="2">Homodimer.</text>
</comment>
<evidence type="ECO:0000256" key="14">
    <source>
        <dbReference type="ARBA" id="ARBA00044351"/>
    </source>
</evidence>
<organism evidence="18 19">
    <name type="scientific">Nannochloropsis salina CCMP1776</name>
    <dbReference type="NCBI Taxonomy" id="1027361"/>
    <lineage>
        <taxon>Eukaryota</taxon>
        <taxon>Sar</taxon>
        <taxon>Stramenopiles</taxon>
        <taxon>Ochrophyta</taxon>
        <taxon>Eustigmatophyceae</taxon>
        <taxon>Eustigmatales</taxon>
        <taxon>Monodopsidaceae</taxon>
        <taxon>Microchloropsis</taxon>
        <taxon>Microchloropsis salina</taxon>
    </lineage>
</organism>
<dbReference type="Proteomes" id="UP000355283">
    <property type="component" value="Unassembled WGS sequence"/>
</dbReference>
<keyword evidence="3" id="KW-0645">Protease</keyword>
<evidence type="ECO:0000256" key="1">
    <source>
        <dbReference type="ARBA" id="ARBA00001936"/>
    </source>
</evidence>
<evidence type="ECO:0000256" key="4">
    <source>
        <dbReference type="ARBA" id="ARBA00022723"/>
    </source>
</evidence>
<comment type="cofactor">
    <cofactor evidence="1">
        <name>Mn(2+)</name>
        <dbReference type="ChEBI" id="CHEBI:29035"/>
    </cofactor>
</comment>
<feature type="compositionally biased region" description="Polar residues" evidence="16">
    <location>
        <begin position="184"/>
        <end position="194"/>
    </location>
</feature>
<feature type="region of interest" description="Disordered" evidence="16">
    <location>
        <begin position="181"/>
        <end position="214"/>
    </location>
</feature>
<evidence type="ECO:0000256" key="5">
    <source>
        <dbReference type="ARBA" id="ARBA00022801"/>
    </source>
</evidence>
<evidence type="ECO:0000313" key="19">
    <source>
        <dbReference type="Proteomes" id="UP000355283"/>
    </source>
</evidence>
<evidence type="ECO:0000256" key="12">
    <source>
        <dbReference type="ARBA" id="ARBA00044252"/>
    </source>
</evidence>
<dbReference type="InterPro" id="IPR007865">
    <property type="entry name" value="Aminopep_P_N"/>
</dbReference>
<dbReference type="GO" id="GO:0006508">
    <property type="term" value="P:proteolysis"/>
    <property type="evidence" value="ECO:0007669"/>
    <property type="project" value="UniProtKB-KW"/>
</dbReference>
<keyword evidence="5" id="KW-0378">Hydrolase</keyword>
<dbReference type="SMART" id="SM01011">
    <property type="entry name" value="AMP_N"/>
    <property type="match status" value="1"/>
</dbReference>
<evidence type="ECO:0000256" key="8">
    <source>
        <dbReference type="ARBA" id="ARBA00023211"/>
    </source>
</evidence>
<comment type="caution">
    <text evidence="18">The sequence shown here is derived from an EMBL/GenBank/DDBJ whole genome shotgun (WGS) entry which is preliminary data.</text>
</comment>
<evidence type="ECO:0000256" key="2">
    <source>
        <dbReference type="ARBA" id="ARBA00011738"/>
    </source>
</evidence>
<evidence type="ECO:0000256" key="6">
    <source>
        <dbReference type="ARBA" id="ARBA00022997"/>
    </source>
</evidence>
<dbReference type="Pfam" id="PF05195">
    <property type="entry name" value="AMP_N"/>
    <property type="match status" value="1"/>
</dbReference>
<evidence type="ECO:0000313" key="18">
    <source>
        <dbReference type="EMBL" id="TFJ85967.1"/>
    </source>
</evidence>
<dbReference type="OrthoDB" id="10261878at2759"/>
<evidence type="ECO:0000256" key="15">
    <source>
        <dbReference type="ARBA" id="ARBA00048994"/>
    </source>
</evidence>
<feature type="domain" description="Aminopeptidase P N-terminal" evidence="17">
    <location>
        <begin position="50"/>
        <end position="190"/>
    </location>
</feature>
<proteinExistence type="inferred from homology"/>
<dbReference type="GO" id="GO:0102009">
    <property type="term" value="F:proline dipeptidase activity"/>
    <property type="evidence" value="ECO:0007669"/>
    <property type="project" value="UniProtKB-EC"/>
</dbReference>
<dbReference type="SUPFAM" id="SSF53092">
    <property type="entry name" value="Creatinase/prolidase N-terminal domain"/>
    <property type="match status" value="1"/>
</dbReference>
<dbReference type="GO" id="GO:0070006">
    <property type="term" value="F:metalloaminopeptidase activity"/>
    <property type="evidence" value="ECO:0007669"/>
    <property type="project" value="InterPro"/>
</dbReference>
<keyword evidence="4" id="KW-0479">Metal-binding</keyword>
<dbReference type="Gene3D" id="3.90.230.10">
    <property type="entry name" value="Creatinase/methionine aminopeptidase superfamily"/>
    <property type="match status" value="1"/>
</dbReference>
<dbReference type="Gene3D" id="3.40.350.10">
    <property type="entry name" value="Creatinase/prolidase N-terminal domain"/>
    <property type="match status" value="1"/>
</dbReference>
<keyword evidence="8" id="KW-0464">Manganese</keyword>
<keyword evidence="19" id="KW-1185">Reference proteome</keyword>
<dbReference type="InterPro" id="IPR052433">
    <property type="entry name" value="X-Pro_dipept-like"/>
</dbReference>
<dbReference type="InterPro" id="IPR000994">
    <property type="entry name" value="Pept_M24"/>
</dbReference>
<evidence type="ECO:0000259" key="17">
    <source>
        <dbReference type="SMART" id="SM01011"/>
    </source>
</evidence>
<keyword evidence="6" id="KW-0224">Dipeptidase</keyword>